<proteinExistence type="predicted"/>
<gene>
    <name evidence="1" type="ORF">RhiirA4_482148</name>
</gene>
<evidence type="ECO:0000313" key="2">
    <source>
        <dbReference type="Proteomes" id="UP000234323"/>
    </source>
</evidence>
<dbReference type="VEuPathDB" id="FungiDB:FUN_009150"/>
<keyword evidence="2" id="KW-1185">Reference proteome</keyword>
<accession>A0A2I1HKM6</accession>
<sequence>MEIPIFHGVKGENPKEWTDQVEKYLLKIGIKDDKRTFEIAKIHLLGDASQWFENEGMCIADWNKNRIKWLNLKFRIIKKYSTGKGFIRIDGEVKCKYCEKTENMTLEEINYFEVREESEESLRNKIEMLCKEYFRKGMEYLNEHEESCEYKNTNILRMGE</sequence>
<dbReference type="EMBL" id="LLXI01003554">
    <property type="protein sequence ID" value="PKY59419.1"/>
    <property type="molecule type" value="Genomic_DNA"/>
</dbReference>
<dbReference type="Proteomes" id="UP000234323">
    <property type="component" value="Unassembled WGS sequence"/>
</dbReference>
<dbReference type="AlphaFoldDB" id="A0A2I1HKM6"/>
<organism evidence="1 2">
    <name type="scientific">Rhizophagus irregularis</name>
    <dbReference type="NCBI Taxonomy" id="588596"/>
    <lineage>
        <taxon>Eukaryota</taxon>
        <taxon>Fungi</taxon>
        <taxon>Fungi incertae sedis</taxon>
        <taxon>Mucoromycota</taxon>
        <taxon>Glomeromycotina</taxon>
        <taxon>Glomeromycetes</taxon>
        <taxon>Glomerales</taxon>
        <taxon>Glomeraceae</taxon>
        <taxon>Rhizophagus</taxon>
    </lineage>
</organism>
<dbReference type="VEuPathDB" id="FungiDB:RhiirFUN_018888"/>
<comment type="caution">
    <text evidence="1">The sequence shown here is derived from an EMBL/GenBank/DDBJ whole genome shotgun (WGS) entry which is preliminary data.</text>
</comment>
<name>A0A2I1HKM6_9GLOM</name>
<evidence type="ECO:0000313" key="1">
    <source>
        <dbReference type="EMBL" id="PKY59419.1"/>
    </source>
</evidence>
<dbReference type="VEuPathDB" id="FungiDB:RhiirA1_542894"/>
<reference evidence="1 2" key="1">
    <citation type="submission" date="2015-10" db="EMBL/GenBank/DDBJ databases">
        <title>Genome analyses suggest a sexual origin of heterokaryosis in a supposedly ancient asexual fungus.</title>
        <authorList>
            <person name="Ropars J."/>
            <person name="Sedzielewska K."/>
            <person name="Noel J."/>
            <person name="Charron P."/>
            <person name="Farinelli L."/>
            <person name="Marton T."/>
            <person name="Kruger M."/>
            <person name="Pelin A."/>
            <person name="Brachmann A."/>
            <person name="Corradi N."/>
        </authorList>
    </citation>
    <scope>NUCLEOTIDE SEQUENCE [LARGE SCALE GENOMIC DNA]</scope>
    <source>
        <strain evidence="1 2">A4</strain>
    </source>
</reference>
<feature type="non-terminal residue" evidence="1">
    <location>
        <position position="160"/>
    </location>
</feature>
<protein>
    <submittedName>
        <fullName evidence="1">Uncharacterized protein</fullName>
    </submittedName>
</protein>